<dbReference type="Gene3D" id="3.50.50.60">
    <property type="entry name" value="FAD/NAD(P)-binding domain"/>
    <property type="match status" value="1"/>
</dbReference>
<evidence type="ECO:0000256" key="1">
    <source>
        <dbReference type="ARBA" id="ARBA00001974"/>
    </source>
</evidence>
<proteinExistence type="predicted"/>
<reference evidence="6" key="1">
    <citation type="submission" date="2023-03" db="EMBL/GenBank/DDBJ databases">
        <title>Massive genome expansion in bonnet fungi (Mycena s.s.) driven by repeated elements and novel gene families across ecological guilds.</title>
        <authorList>
            <consortium name="Lawrence Berkeley National Laboratory"/>
            <person name="Harder C.B."/>
            <person name="Miyauchi S."/>
            <person name="Viragh M."/>
            <person name="Kuo A."/>
            <person name="Thoen E."/>
            <person name="Andreopoulos B."/>
            <person name="Lu D."/>
            <person name="Skrede I."/>
            <person name="Drula E."/>
            <person name="Henrissat B."/>
            <person name="Morin E."/>
            <person name="Kohler A."/>
            <person name="Barry K."/>
            <person name="LaButti K."/>
            <person name="Morin E."/>
            <person name="Salamov A."/>
            <person name="Lipzen A."/>
            <person name="Mereny Z."/>
            <person name="Hegedus B."/>
            <person name="Baldrian P."/>
            <person name="Stursova M."/>
            <person name="Weitz H."/>
            <person name="Taylor A."/>
            <person name="Grigoriev I.V."/>
            <person name="Nagy L.G."/>
            <person name="Martin F."/>
            <person name="Kauserud H."/>
        </authorList>
    </citation>
    <scope>NUCLEOTIDE SEQUENCE</scope>
    <source>
        <strain evidence="6">9144</strain>
    </source>
</reference>
<dbReference type="InterPro" id="IPR036188">
    <property type="entry name" value="FAD/NAD-bd_sf"/>
</dbReference>
<organism evidence="6 7">
    <name type="scientific">Mycena pura</name>
    <dbReference type="NCBI Taxonomy" id="153505"/>
    <lineage>
        <taxon>Eukaryota</taxon>
        <taxon>Fungi</taxon>
        <taxon>Dikarya</taxon>
        <taxon>Basidiomycota</taxon>
        <taxon>Agaricomycotina</taxon>
        <taxon>Agaricomycetes</taxon>
        <taxon>Agaricomycetidae</taxon>
        <taxon>Agaricales</taxon>
        <taxon>Marasmiineae</taxon>
        <taxon>Mycenaceae</taxon>
        <taxon>Mycena</taxon>
    </lineage>
</organism>
<dbReference type="GO" id="GO:0071949">
    <property type="term" value="F:FAD binding"/>
    <property type="evidence" value="ECO:0007669"/>
    <property type="project" value="InterPro"/>
</dbReference>
<dbReference type="PANTHER" id="PTHR43004">
    <property type="entry name" value="TRK SYSTEM POTASSIUM UPTAKE PROTEIN"/>
    <property type="match status" value="1"/>
</dbReference>
<dbReference type="EMBL" id="JARJCW010000015">
    <property type="protein sequence ID" value="KAJ7216310.1"/>
    <property type="molecule type" value="Genomic_DNA"/>
</dbReference>
<dbReference type="InterPro" id="IPR050641">
    <property type="entry name" value="RIFMO-like"/>
</dbReference>
<comment type="cofactor">
    <cofactor evidence="1">
        <name>FAD</name>
        <dbReference type="ChEBI" id="CHEBI:57692"/>
    </cofactor>
</comment>
<evidence type="ECO:0000256" key="4">
    <source>
        <dbReference type="ARBA" id="ARBA00023002"/>
    </source>
</evidence>
<dbReference type="Proteomes" id="UP001219525">
    <property type="component" value="Unassembled WGS sequence"/>
</dbReference>
<dbReference type="AlphaFoldDB" id="A0AAD6YF29"/>
<protein>
    <submittedName>
        <fullName evidence="6">FAD/NAD(P)-binding domain-containing protein</fullName>
    </submittedName>
</protein>
<evidence type="ECO:0000259" key="5">
    <source>
        <dbReference type="Pfam" id="PF01494"/>
    </source>
</evidence>
<evidence type="ECO:0000313" key="7">
    <source>
        <dbReference type="Proteomes" id="UP001219525"/>
    </source>
</evidence>
<name>A0AAD6YF29_9AGAR</name>
<evidence type="ECO:0000256" key="2">
    <source>
        <dbReference type="ARBA" id="ARBA00022630"/>
    </source>
</evidence>
<evidence type="ECO:0000256" key="3">
    <source>
        <dbReference type="ARBA" id="ARBA00022827"/>
    </source>
</evidence>
<keyword evidence="4" id="KW-0560">Oxidoreductase</keyword>
<dbReference type="SUPFAM" id="SSF51905">
    <property type="entry name" value="FAD/NAD(P)-binding domain"/>
    <property type="match status" value="1"/>
</dbReference>
<evidence type="ECO:0000313" key="6">
    <source>
        <dbReference type="EMBL" id="KAJ7216310.1"/>
    </source>
</evidence>
<accession>A0AAD6YF29</accession>
<keyword evidence="2" id="KW-0285">Flavoprotein</keyword>
<dbReference type="PRINTS" id="PR00420">
    <property type="entry name" value="RNGMNOXGNASE"/>
</dbReference>
<comment type="caution">
    <text evidence="6">The sequence shown here is derived from an EMBL/GenBank/DDBJ whole genome shotgun (WGS) entry which is preliminary data.</text>
</comment>
<keyword evidence="3" id="KW-0274">FAD</keyword>
<dbReference type="GO" id="GO:0016709">
    <property type="term" value="F:oxidoreductase activity, acting on paired donors, with incorporation or reduction of molecular oxygen, NAD(P)H as one donor, and incorporation of one atom of oxygen"/>
    <property type="evidence" value="ECO:0007669"/>
    <property type="project" value="UniProtKB-ARBA"/>
</dbReference>
<keyword evidence="7" id="KW-1185">Reference proteome</keyword>
<dbReference type="PANTHER" id="PTHR43004:SF19">
    <property type="entry name" value="BINDING MONOOXYGENASE, PUTATIVE (JCVI)-RELATED"/>
    <property type="match status" value="1"/>
</dbReference>
<dbReference type="Pfam" id="PF01494">
    <property type="entry name" value="FAD_binding_3"/>
    <property type="match status" value="1"/>
</dbReference>
<gene>
    <name evidence="6" type="ORF">GGX14DRAFT_604330</name>
</gene>
<sequence length="432" mass="46426">MSLPHQTTVLIVGAGPAGMAAAISLSKQGIQDITIVDAVLTGENSSRALVIQAATMEALNTVGCLDNLLNMGVKMDRVNILSGSSTLLSIDLSGLSRYTKFPFGLILPQYLTESGMLERLHEAGIKVLRPFKVIALKQSQDHMVDAHFESGDVVRAMYVIGADGAHSTVRHEAGITFKDPDGDEENDYGNFSQMVLGDVTFSSPPQLPSEASKAFISIDNGNFTLLSPPFPAQASPDPDHLVYRYVSTVPVERQRATPHAPSTEYLQALLDRGPVTLSSDPAVNPHPMHIEHTLWSSRYRTHAAIADRCFARLPGGGAVFLVGDAAHIHSPVGGQGMSLGIRDAISLGPVLRAHSEGAASDTLLEDWAANRHARALAVISLTKQALGMIARPAARGMWAPLWWLGFVALRVMSKFAFVQRLIAYRLSGLAEI</sequence>
<dbReference type="Gene3D" id="3.30.70.2450">
    <property type="match status" value="1"/>
</dbReference>
<feature type="domain" description="FAD-binding" evidence="5">
    <location>
        <begin position="7"/>
        <end position="380"/>
    </location>
</feature>
<dbReference type="InterPro" id="IPR002938">
    <property type="entry name" value="FAD-bd"/>
</dbReference>